<dbReference type="Proteomes" id="UP000037179">
    <property type="component" value="Unassembled WGS sequence"/>
</dbReference>
<dbReference type="SUPFAM" id="SSF103196">
    <property type="entry name" value="Roadblock/LC7 domain"/>
    <property type="match status" value="1"/>
</dbReference>
<name>A0ABC9Z4L1_9NOCA</name>
<accession>A0ABC9Z4L1</accession>
<dbReference type="EMBL" id="BBYQ01000161">
    <property type="protein sequence ID" value="GAP32480.1"/>
    <property type="molecule type" value="Genomic_DNA"/>
</dbReference>
<feature type="domain" description="Roadblock/LAMTOR2" evidence="1">
    <location>
        <begin position="10"/>
        <end position="88"/>
    </location>
</feature>
<proteinExistence type="predicted"/>
<dbReference type="AlphaFoldDB" id="A0ABC9Z4L1"/>
<sequence>MNTSHAGDLDWLLDDLVDRLAGVRHAVVHSTDGLLLGRSAGMSREDAEHFCAMSSTLFGLSRSAGHRFDAGGVRQAVIELERAVLILQR</sequence>
<dbReference type="PANTHER" id="PTHR36222:SF1">
    <property type="entry name" value="SERINE PROTEASE INHIBITOR RV3364C"/>
    <property type="match status" value="1"/>
</dbReference>
<comment type="caution">
    <text evidence="2">The sequence shown here is derived from an EMBL/GenBank/DDBJ whole genome shotgun (WGS) entry which is preliminary data.</text>
</comment>
<dbReference type="Pfam" id="PF03259">
    <property type="entry name" value="Robl_LC7"/>
    <property type="match status" value="1"/>
</dbReference>
<evidence type="ECO:0000259" key="1">
    <source>
        <dbReference type="SMART" id="SM00960"/>
    </source>
</evidence>
<evidence type="ECO:0000313" key="3">
    <source>
        <dbReference type="Proteomes" id="UP000037179"/>
    </source>
</evidence>
<dbReference type="Gene3D" id="3.30.450.30">
    <property type="entry name" value="Dynein light chain 2a, cytoplasmic"/>
    <property type="match status" value="1"/>
</dbReference>
<reference evidence="2 3" key="2">
    <citation type="journal article" date="2016" name="Genome Announc.">
        <title>Draft Genome Sequence of Erythromycin- and Oxytetracycline-Sensitive Nocardia seriolae Strain U-1 (NBRC 110359).</title>
        <authorList>
            <person name="Imajoh M."/>
            <person name="Sukeda M."/>
            <person name="Shimizu M."/>
            <person name="Yamane J."/>
            <person name="Ohnishi K."/>
            <person name="Oshima S."/>
        </authorList>
    </citation>
    <scope>NUCLEOTIDE SEQUENCE [LARGE SCALE GENOMIC DNA]</scope>
    <source>
        <strain evidence="2 3">U-1</strain>
    </source>
</reference>
<evidence type="ECO:0000313" key="2">
    <source>
        <dbReference type="EMBL" id="GAP32480.1"/>
    </source>
</evidence>
<organism evidence="2 3">
    <name type="scientific">Nocardia seriolae</name>
    <dbReference type="NCBI Taxonomy" id="37332"/>
    <lineage>
        <taxon>Bacteria</taxon>
        <taxon>Bacillati</taxon>
        <taxon>Actinomycetota</taxon>
        <taxon>Actinomycetes</taxon>
        <taxon>Mycobacteriales</taxon>
        <taxon>Nocardiaceae</taxon>
        <taxon>Nocardia</taxon>
    </lineage>
</organism>
<dbReference type="RefSeq" id="WP_036552889.1">
    <property type="nucleotide sequence ID" value="NZ_BBYQ01000161.1"/>
</dbReference>
<feature type="non-terminal residue" evidence="2">
    <location>
        <position position="89"/>
    </location>
</feature>
<gene>
    <name evidence="2" type="ORF">NSK11_contig00161-0001</name>
</gene>
<dbReference type="InterPro" id="IPR004942">
    <property type="entry name" value="Roadblock/LAMTOR2_dom"/>
</dbReference>
<protein>
    <recommendedName>
        <fullName evidence="1">Roadblock/LAMTOR2 domain-containing protein</fullName>
    </recommendedName>
</protein>
<dbReference type="InterPro" id="IPR053141">
    <property type="entry name" value="Mycobact_SerProt_Inhib_Rv3364c"/>
</dbReference>
<reference evidence="3" key="1">
    <citation type="submission" date="2015-07" db="EMBL/GenBank/DDBJ databases">
        <title>Nocardia seriolae U-1 whole genome shotgun sequence.</title>
        <authorList>
            <person name="Imajoh M."/>
            <person name="Fukumoto Y."/>
            <person name="Sukeda M."/>
            <person name="Yamane J."/>
            <person name="Yamasaki K."/>
            <person name="Shimizu M."/>
            <person name="Ohnishi K."/>
            <person name="Oshima S."/>
        </authorList>
    </citation>
    <scope>NUCLEOTIDE SEQUENCE [LARGE SCALE GENOMIC DNA]</scope>
    <source>
        <strain evidence="3">U-1</strain>
    </source>
</reference>
<dbReference type="PANTHER" id="PTHR36222">
    <property type="entry name" value="SERINE PROTEASE INHIBITOR RV3364C"/>
    <property type="match status" value="1"/>
</dbReference>
<keyword evidence="3" id="KW-1185">Reference proteome</keyword>
<dbReference type="SMART" id="SM00960">
    <property type="entry name" value="Robl_LC7"/>
    <property type="match status" value="1"/>
</dbReference>